<keyword evidence="2" id="KW-1185">Reference proteome</keyword>
<dbReference type="PATRIC" id="fig|1560234.3.peg.2901"/>
<evidence type="ECO:0000313" key="1">
    <source>
        <dbReference type="EMBL" id="OBQ54792.1"/>
    </source>
</evidence>
<proteinExistence type="predicted"/>
<reference evidence="1 2" key="1">
    <citation type="submission" date="2015-01" db="EMBL/GenBank/DDBJ databases">
        <title>Desulfovibrio sp. JC271 draft genome sequence.</title>
        <authorList>
            <person name="Shivani Y."/>
            <person name="Subhash Y."/>
            <person name="Sasikala C."/>
            <person name="Ramana C.V."/>
        </authorList>
    </citation>
    <scope>NUCLEOTIDE SEQUENCE [LARGE SCALE GENOMIC DNA]</scope>
    <source>
        <strain evidence="1 2">JC271</strain>
    </source>
</reference>
<organism evidence="1 2">
    <name type="scientific">Halodesulfovibrio spirochaetisodalis</name>
    <dbReference type="NCBI Taxonomy" id="1560234"/>
    <lineage>
        <taxon>Bacteria</taxon>
        <taxon>Pseudomonadati</taxon>
        <taxon>Thermodesulfobacteriota</taxon>
        <taxon>Desulfovibrionia</taxon>
        <taxon>Desulfovibrionales</taxon>
        <taxon>Desulfovibrionaceae</taxon>
        <taxon>Halodesulfovibrio</taxon>
    </lineage>
</organism>
<evidence type="ECO:0000313" key="2">
    <source>
        <dbReference type="Proteomes" id="UP000091979"/>
    </source>
</evidence>
<name>A0A1B7XGZ4_9BACT</name>
<gene>
    <name evidence="1" type="ORF">SP90_04700</name>
</gene>
<dbReference type="STRING" id="1560234.SP90_04700"/>
<dbReference type="AlphaFoldDB" id="A0A1B7XGZ4"/>
<accession>A0A1B7XGZ4</accession>
<dbReference type="Proteomes" id="UP000091979">
    <property type="component" value="Unassembled WGS sequence"/>
</dbReference>
<protein>
    <submittedName>
        <fullName evidence="1">Uncharacterized protein</fullName>
    </submittedName>
</protein>
<comment type="caution">
    <text evidence="1">The sequence shown here is derived from an EMBL/GenBank/DDBJ whole genome shotgun (WGS) entry which is preliminary data.</text>
</comment>
<sequence>MVQLVQTTYAESDLFENFDALLETYDISNELMVFELGKFHFLRKRKAKQELKALFYALWKLALKQSFPDDYERFFSTYCKDNNLEKDAAGNATTFFRSVEVYNTLLAEHGTSNFSNVADFLTDQLVKDSSRREYITLKLALSIRSTYNLIFQKLIAN</sequence>
<dbReference type="EMBL" id="JXMS01000006">
    <property type="protein sequence ID" value="OBQ54792.1"/>
    <property type="molecule type" value="Genomic_DNA"/>
</dbReference>